<proteinExistence type="predicted"/>
<evidence type="ECO:0000313" key="3">
    <source>
        <dbReference type="Proteomes" id="UP000297245"/>
    </source>
</evidence>
<evidence type="ECO:0000256" key="1">
    <source>
        <dbReference type="SAM" id="MobiDB-lite"/>
    </source>
</evidence>
<feature type="region of interest" description="Disordered" evidence="1">
    <location>
        <begin position="92"/>
        <end position="111"/>
    </location>
</feature>
<protein>
    <submittedName>
        <fullName evidence="2">Uncharacterized protein</fullName>
    </submittedName>
</protein>
<gene>
    <name evidence="2" type="ORF">K435DRAFT_280430</name>
</gene>
<organism evidence="2 3">
    <name type="scientific">Dendrothele bispora (strain CBS 962.96)</name>
    <dbReference type="NCBI Taxonomy" id="1314807"/>
    <lineage>
        <taxon>Eukaryota</taxon>
        <taxon>Fungi</taxon>
        <taxon>Dikarya</taxon>
        <taxon>Basidiomycota</taxon>
        <taxon>Agaricomycotina</taxon>
        <taxon>Agaricomycetes</taxon>
        <taxon>Agaricomycetidae</taxon>
        <taxon>Agaricales</taxon>
        <taxon>Agaricales incertae sedis</taxon>
        <taxon>Dendrothele</taxon>
    </lineage>
</organism>
<accession>A0A4S8ML55</accession>
<name>A0A4S8ML55_DENBC</name>
<dbReference type="AlphaFoldDB" id="A0A4S8ML55"/>
<sequence length="179" mass="20282">MLEPTHSCTRFSAHCRFTYHSLTTRGKRVVIKSIILIARRLHISTHLDPGNSSSLKSRIQTYDTHRHFNLPLQKKVSHPILTHRTISITPNPLSQIPPKDSSHTTYVEPNSSRSRAGLYPLLTLHPWPIESMHLTSVDVRPTNFQVYVSLEAAIHIRLIPLLIALTSVFPVDSCLELSL</sequence>
<evidence type="ECO:0000313" key="2">
    <source>
        <dbReference type="EMBL" id="THV03535.1"/>
    </source>
</evidence>
<dbReference type="EMBL" id="ML179066">
    <property type="protein sequence ID" value="THV03535.1"/>
    <property type="molecule type" value="Genomic_DNA"/>
</dbReference>
<keyword evidence="3" id="KW-1185">Reference proteome</keyword>
<dbReference type="Proteomes" id="UP000297245">
    <property type="component" value="Unassembled WGS sequence"/>
</dbReference>
<reference evidence="2 3" key="1">
    <citation type="journal article" date="2019" name="Nat. Ecol. Evol.">
        <title>Megaphylogeny resolves global patterns of mushroom evolution.</title>
        <authorList>
            <person name="Varga T."/>
            <person name="Krizsan K."/>
            <person name="Foldi C."/>
            <person name="Dima B."/>
            <person name="Sanchez-Garcia M."/>
            <person name="Sanchez-Ramirez S."/>
            <person name="Szollosi G.J."/>
            <person name="Szarkandi J.G."/>
            <person name="Papp V."/>
            <person name="Albert L."/>
            <person name="Andreopoulos W."/>
            <person name="Angelini C."/>
            <person name="Antonin V."/>
            <person name="Barry K.W."/>
            <person name="Bougher N.L."/>
            <person name="Buchanan P."/>
            <person name="Buyck B."/>
            <person name="Bense V."/>
            <person name="Catcheside P."/>
            <person name="Chovatia M."/>
            <person name="Cooper J."/>
            <person name="Damon W."/>
            <person name="Desjardin D."/>
            <person name="Finy P."/>
            <person name="Geml J."/>
            <person name="Haridas S."/>
            <person name="Hughes K."/>
            <person name="Justo A."/>
            <person name="Karasinski D."/>
            <person name="Kautmanova I."/>
            <person name="Kiss B."/>
            <person name="Kocsube S."/>
            <person name="Kotiranta H."/>
            <person name="LaButti K.M."/>
            <person name="Lechner B.E."/>
            <person name="Liimatainen K."/>
            <person name="Lipzen A."/>
            <person name="Lukacs Z."/>
            <person name="Mihaltcheva S."/>
            <person name="Morgado L.N."/>
            <person name="Niskanen T."/>
            <person name="Noordeloos M.E."/>
            <person name="Ohm R.A."/>
            <person name="Ortiz-Santana B."/>
            <person name="Ovrebo C."/>
            <person name="Racz N."/>
            <person name="Riley R."/>
            <person name="Savchenko A."/>
            <person name="Shiryaev A."/>
            <person name="Soop K."/>
            <person name="Spirin V."/>
            <person name="Szebenyi C."/>
            <person name="Tomsovsky M."/>
            <person name="Tulloss R.E."/>
            <person name="Uehling J."/>
            <person name="Grigoriev I.V."/>
            <person name="Vagvolgyi C."/>
            <person name="Papp T."/>
            <person name="Martin F.M."/>
            <person name="Miettinen O."/>
            <person name="Hibbett D.S."/>
            <person name="Nagy L.G."/>
        </authorList>
    </citation>
    <scope>NUCLEOTIDE SEQUENCE [LARGE SCALE GENOMIC DNA]</scope>
    <source>
        <strain evidence="2 3">CBS 962.96</strain>
    </source>
</reference>